<evidence type="ECO:0000256" key="4">
    <source>
        <dbReference type="ARBA" id="ARBA00023239"/>
    </source>
</evidence>
<dbReference type="Proteomes" id="UP000317573">
    <property type="component" value="Unassembled WGS sequence"/>
</dbReference>
<comment type="similarity">
    <text evidence="1">Belongs to the HMG-CoA lyase family.</text>
</comment>
<dbReference type="PANTHER" id="PTHR42738:SF7">
    <property type="entry name" value="HYDROXYMETHYLGLUTARYL-COA LYASE"/>
    <property type="match status" value="1"/>
</dbReference>
<dbReference type="GO" id="GO:0006552">
    <property type="term" value="P:L-leucine catabolic process"/>
    <property type="evidence" value="ECO:0007669"/>
    <property type="project" value="TreeGrafter"/>
</dbReference>
<dbReference type="PANTHER" id="PTHR42738">
    <property type="entry name" value="HYDROXYMETHYLGLUTARYL-COA LYASE"/>
    <property type="match status" value="1"/>
</dbReference>
<sequence>MFGDRIPSAARLVDVGLRDGLQAVPTFVGTDDKLAILDGLLAAGFTTLEITSFAHPRVLPQFADAEQVIAGAPRPPGVTYKALVPNLKGALRAVETDIDEIVMVVPIDEETARRNQNATPEQLLSALVEVVGHAHAAGKKVTAALATAFFATCRGPVGIDELENAIRRVVDAGVDSLYLAGTSGMETPVEFERGVRRCKAIAPHLPVGVHLHNRNGFGPVNALASLVAGADWIEASFGGLGGDMWFPGDNSVLGNAPMEDVVNLLHSFGVGTGIDLDRYLDVVRFAEKATGIGSYSFVTRGGTRDEVARAQWSD</sequence>
<dbReference type="InterPro" id="IPR013785">
    <property type="entry name" value="Aldolase_TIM"/>
</dbReference>
<dbReference type="GO" id="GO:0046951">
    <property type="term" value="P:ketone body biosynthetic process"/>
    <property type="evidence" value="ECO:0007669"/>
    <property type="project" value="TreeGrafter"/>
</dbReference>
<gene>
    <name evidence="7" type="ORF">L618_002800000400</name>
</gene>
<evidence type="ECO:0000256" key="3">
    <source>
        <dbReference type="ARBA" id="ARBA00022723"/>
    </source>
</evidence>
<dbReference type="GO" id="GO:0046912">
    <property type="term" value="F:acyltransferase activity, acyl groups converted into alkyl on transfer"/>
    <property type="evidence" value="ECO:0007669"/>
    <property type="project" value="InterPro"/>
</dbReference>
<comment type="similarity">
    <text evidence="5">Belongs to the alpha-IPM synthase/homocitrate synthase family.</text>
</comment>
<dbReference type="InterPro" id="IPR000891">
    <property type="entry name" value="PYR_CT"/>
</dbReference>
<name>A0A562E369_RHORH</name>
<organism evidence="7 8">
    <name type="scientific">Rhodococcus rhodochrous J45</name>
    <dbReference type="NCBI Taxonomy" id="935266"/>
    <lineage>
        <taxon>Bacteria</taxon>
        <taxon>Bacillati</taxon>
        <taxon>Actinomycetota</taxon>
        <taxon>Actinomycetes</taxon>
        <taxon>Mycobacteriales</taxon>
        <taxon>Nocardiaceae</taxon>
        <taxon>Rhodococcus</taxon>
    </lineage>
</organism>
<keyword evidence="3" id="KW-0479">Metal-binding</keyword>
<evidence type="ECO:0000313" key="8">
    <source>
        <dbReference type="Proteomes" id="UP000317573"/>
    </source>
</evidence>
<evidence type="ECO:0000259" key="6">
    <source>
        <dbReference type="PROSITE" id="PS50991"/>
    </source>
</evidence>
<protein>
    <submittedName>
        <fullName evidence="7">Hydroxymethylglutaryl-CoA lyase</fullName>
    </submittedName>
</protein>
<dbReference type="Pfam" id="PF00682">
    <property type="entry name" value="HMGL-like"/>
    <property type="match status" value="1"/>
</dbReference>
<dbReference type="AlphaFoldDB" id="A0A562E369"/>
<evidence type="ECO:0000256" key="5">
    <source>
        <dbReference type="RuleBase" id="RU003523"/>
    </source>
</evidence>
<proteinExistence type="inferred from homology"/>
<dbReference type="RefSeq" id="WP_088898994.1">
    <property type="nucleotide sequence ID" value="NZ_VLJT01000026.1"/>
</dbReference>
<dbReference type="Gene3D" id="3.20.20.70">
    <property type="entry name" value="Aldolase class I"/>
    <property type="match status" value="1"/>
</dbReference>
<dbReference type="SUPFAM" id="SSF51569">
    <property type="entry name" value="Aldolase"/>
    <property type="match status" value="1"/>
</dbReference>
<dbReference type="PROSITE" id="PS00815">
    <property type="entry name" value="AIPM_HOMOCIT_SYNTH_1"/>
    <property type="match status" value="1"/>
</dbReference>
<dbReference type="InterPro" id="IPR043594">
    <property type="entry name" value="HMGL"/>
</dbReference>
<dbReference type="GO" id="GO:0004419">
    <property type="term" value="F:hydroxymethylglutaryl-CoA lyase activity"/>
    <property type="evidence" value="ECO:0007669"/>
    <property type="project" value="TreeGrafter"/>
</dbReference>
<accession>A0A562E369</accession>
<dbReference type="PROSITE" id="PS50991">
    <property type="entry name" value="PYR_CT"/>
    <property type="match status" value="1"/>
</dbReference>
<evidence type="ECO:0000313" key="7">
    <source>
        <dbReference type="EMBL" id="TWH16153.1"/>
    </source>
</evidence>
<dbReference type="InterPro" id="IPR002034">
    <property type="entry name" value="AIPM/Hcit_synth_CS"/>
</dbReference>
<keyword evidence="2 5" id="KW-0808">Transferase</keyword>
<comment type="caution">
    <text evidence="7">The sequence shown here is derived from an EMBL/GenBank/DDBJ whole genome shotgun (WGS) entry which is preliminary data.</text>
</comment>
<evidence type="ECO:0000256" key="1">
    <source>
        <dbReference type="ARBA" id="ARBA00009405"/>
    </source>
</evidence>
<keyword evidence="4 7" id="KW-0456">Lyase</keyword>
<dbReference type="GO" id="GO:0046872">
    <property type="term" value="F:metal ion binding"/>
    <property type="evidence" value="ECO:0007669"/>
    <property type="project" value="UniProtKB-KW"/>
</dbReference>
<feature type="domain" description="Pyruvate carboxyltransferase" evidence="6">
    <location>
        <begin position="10"/>
        <end position="280"/>
    </location>
</feature>
<dbReference type="EMBL" id="VLJT01000026">
    <property type="protein sequence ID" value="TWH16153.1"/>
    <property type="molecule type" value="Genomic_DNA"/>
</dbReference>
<evidence type="ECO:0000256" key="2">
    <source>
        <dbReference type="ARBA" id="ARBA00022679"/>
    </source>
</evidence>
<reference evidence="7 8" key="1">
    <citation type="submission" date="2019-07" db="EMBL/GenBank/DDBJ databases">
        <title>Genome sequencing of lignin-degrading bacterial isolates.</title>
        <authorList>
            <person name="Gladden J."/>
        </authorList>
    </citation>
    <scope>NUCLEOTIDE SEQUENCE [LARGE SCALE GENOMIC DNA]</scope>
    <source>
        <strain evidence="7 8">J45</strain>
    </source>
</reference>